<gene>
    <name evidence="1" type="ORF">SAMN05444168_6352</name>
</gene>
<reference evidence="1 2" key="1">
    <citation type="submission" date="2016-11" db="EMBL/GenBank/DDBJ databases">
        <authorList>
            <person name="Jaros S."/>
            <person name="Januszkiewicz K."/>
            <person name="Wedrychowicz H."/>
        </authorList>
    </citation>
    <scope>NUCLEOTIDE SEQUENCE [LARGE SCALE GENOMIC DNA]</scope>
    <source>
        <strain evidence="1 2">GAS86</strain>
    </source>
</reference>
<evidence type="ECO:0000313" key="1">
    <source>
        <dbReference type="EMBL" id="SIO52736.1"/>
    </source>
</evidence>
<dbReference type="Proteomes" id="UP000184693">
    <property type="component" value="Unassembled WGS sequence"/>
</dbReference>
<protein>
    <submittedName>
        <fullName evidence="1">Uncharacterized protein</fullName>
    </submittedName>
</protein>
<dbReference type="AlphaFoldDB" id="A0A1N6K8U6"/>
<organism evidence="1 2">
    <name type="scientific">Paraburkholderia phenazinium</name>
    <dbReference type="NCBI Taxonomy" id="60549"/>
    <lineage>
        <taxon>Bacteria</taxon>
        <taxon>Pseudomonadati</taxon>
        <taxon>Pseudomonadota</taxon>
        <taxon>Betaproteobacteria</taxon>
        <taxon>Burkholderiales</taxon>
        <taxon>Burkholderiaceae</taxon>
        <taxon>Paraburkholderia</taxon>
    </lineage>
</organism>
<evidence type="ECO:0000313" key="2">
    <source>
        <dbReference type="Proteomes" id="UP000184693"/>
    </source>
</evidence>
<name>A0A1N6K8U6_9BURK</name>
<dbReference type="OrthoDB" id="9104842at2"/>
<accession>A0A1N6K8U6</accession>
<proteinExistence type="predicted"/>
<sequence>MNQGKAGRRGGSLRSRQFHILRALKGAYDSRAAWVLRLGAVVVFGALAGLRTGEAAAQDATMLDERVTQQSIADTICRPDYADAVSPPFDVMMQHKAHLLAERGIDTDAGADYAIDRRVPVLLGGSPDAPANLDLLPWAGTSGERRKARFVVHLKRCVCEGKMSLSVAQAAIVGNWSAAYAGFGRDSCDVSGLNVATGTRDSEP</sequence>
<dbReference type="RefSeq" id="WP_074268197.1">
    <property type="nucleotide sequence ID" value="NZ_FSRM01000002.1"/>
</dbReference>
<dbReference type="EMBL" id="FSRM01000002">
    <property type="protein sequence ID" value="SIO52736.1"/>
    <property type="molecule type" value="Genomic_DNA"/>
</dbReference>